<dbReference type="OMA" id="MNEKACV"/>
<gene>
    <name evidence="6" type="primary">LOC103519814</name>
</gene>
<dbReference type="SUPFAM" id="SSF143437">
    <property type="entry name" value="THUMP domain-like"/>
    <property type="match status" value="1"/>
</dbReference>
<dbReference type="KEGG" id="dci:103519814"/>
<evidence type="ECO:0000256" key="1">
    <source>
        <dbReference type="ARBA" id="ARBA00060731"/>
    </source>
</evidence>
<dbReference type="AlphaFoldDB" id="A0A1S3DKY7"/>
<feature type="compositionally biased region" description="Basic and acidic residues" evidence="3">
    <location>
        <begin position="304"/>
        <end position="326"/>
    </location>
</feature>
<organism evidence="5 6">
    <name type="scientific">Diaphorina citri</name>
    <name type="common">Asian citrus psyllid</name>
    <dbReference type="NCBI Taxonomy" id="121845"/>
    <lineage>
        <taxon>Eukaryota</taxon>
        <taxon>Metazoa</taxon>
        <taxon>Ecdysozoa</taxon>
        <taxon>Arthropoda</taxon>
        <taxon>Hexapoda</taxon>
        <taxon>Insecta</taxon>
        <taxon>Pterygota</taxon>
        <taxon>Neoptera</taxon>
        <taxon>Paraneoptera</taxon>
        <taxon>Hemiptera</taxon>
        <taxon>Sternorrhyncha</taxon>
        <taxon>Psylloidea</taxon>
        <taxon>Psyllidae</taxon>
        <taxon>Diaphorininae</taxon>
        <taxon>Diaphorina</taxon>
    </lineage>
</organism>
<dbReference type="STRING" id="121845.A0A1S3DKY7"/>
<comment type="similarity">
    <text evidence="1">Belongs to the THUMPD1 family.</text>
</comment>
<dbReference type="GO" id="GO:0006400">
    <property type="term" value="P:tRNA modification"/>
    <property type="evidence" value="ECO:0007669"/>
    <property type="project" value="InterPro"/>
</dbReference>
<feature type="region of interest" description="Disordered" evidence="3">
    <location>
        <begin position="1"/>
        <end position="26"/>
    </location>
</feature>
<dbReference type="SMART" id="SM00981">
    <property type="entry name" value="THUMP"/>
    <property type="match status" value="1"/>
</dbReference>
<dbReference type="Pfam" id="PF02926">
    <property type="entry name" value="THUMP"/>
    <property type="match status" value="1"/>
</dbReference>
<dbReference type="Proteomes" id="UP000079169">
    <property type="component" value="Unplaced"/>
</dbReference>
<feature type="region of interest" description="Disordered" evidence="3">
    <location>
        <begin position="273"/>
        <end position="334"/>
    </location>
</feature>
<name>A0A1S3DKY7_DIACI</name>
<feature type="domain" description="THUMP" evidence="4">
    <location>
        <begin position="148"/>
        <end position="254"/>
    </location>
</feature>
<evidence type="ECO:0000256" key="3">
    <source>
        <dbReference type="SAM" id="MobiDB-lite"/>
    </source>
</evidence>
<dbReference type="CDD" id="cd11717">
    <property type="entry name" value="THUMP_THUMPD1_like"/>
    <property type="match status" value="1"/>
</dbReference>
<dbReference type="PROSITE" id="PS51165">
    <property type="entry name" value="THUMP"/>
    <property type="match status" value="1"/>
</dbReference>
<evidence type="ECO:0000256" key="2">
    <source>
        <dbReference type="PROSITE-ProRule" id="PRU00529"/>
    </source>
</evidence>
<dbReference type="InterPro" id="IPR004114">
    <property type="entry name" value="THUMP_dom"/>
</dbReference>
<evidence type="ECO:0000259" key="4">
    <source>
        <dbReference type="PROSITE" id="PS51165"/>
    </source>
</evidence>
<dbReference type="RefSeq" id="XP_008483123.1">
    <property type="nucleotide sequence ID" value="XM_008484901.3"/>
</dbReference>
<dbReference type="InterPro" id="IPR040183">
    <property type="entry name" value="THUMPD1-like"/>
</dbReference>
<accession>A0A1S3DKY7</accession>
<proteinExistence type="inferred from homology"/>
<dbReference type="GeneID" id="103519814"/>
<feature type="compositionally biased region" description="Basic and acidic residues" evidence="3">
    <location>
        <begin position="273"/>
        <end position="283"/>
    </location>
</feature>
<evidence type="ECO:0000313" key="6">
    <source>
        <dbReference type="RefSeq" id="XP_008483123.1"/>
    </source>
</evidence>
<feature type="compositionally biased region" description="Acidic residues" evidence="3">
    <location>
        <begin position="293"/>
        <end position="303"/>
    </location>
</feature>
<reference evidence="6" key="1">
    <citation type="submission" date="2025-08" db="UniProtKB">
        <authorList>
            <consortium name="RefSeq"/>
        </authorList>
    </citation>
    <scope>IDENTIFICATION</scope>
</reference>
<sequence>MGKDNGNKYHPYKKHNHNKSKNTNSGTLPIGVKGFLCTFNTMKKNSANQCAREAFNILNEYLEKSQSVEHLNEDKPNIKPEKIETAQTNTDELDIEDELKSELNELKNDDVKKHKFQKLDSGAQGNMFIKINDKTIDPVTLGTSIVEDLYITKQQKTVNLLRLVPIEITCKSYLDDITKAIGPLLDKYFSGEPTSYCIVFNRRNNNNLERSNVIEFIALLVKEKNMFHTVDLKQAALTIVIEVIKSVCCISVLPHYYKYKKYNLSEITYPEDKVQGDSSKDVKTQSNDQTIQDQEEVNQDQEDKEVGENGAEEKGTEEVQGQDKCKTNQGDGVQ</sequence>
<keyword evidence="5" id="KW-1185">Reference proteome</keyword>
<dbReference type="PANTHER" id="PTHR13452">
    <property type="entry name" value="THUMP DOMAIN CONTAINING PROTEIN 1-RELATED"/>
    <property type="match status" value="1"/>
</dbReference>
<dbReference type="GO" id="GO:0003723">
    <property type="term" value="F:RNA binding"/>
    <property type="evidence" value="ECO:0007669"/>
    <property type="project" value="UniProtKB-UniRule"/>
</dbReference>
<keyword evidence="2" id="KW-0694">RNA-binding</keyword>
<dbReference type="Gene3D" id="3.30.2300.10">
    <property type="entry name" value="THUMP superfamily"/>
    <property type="match status" value="1"/>
</dbReference>
<protein>
    <submittedName>
        <fullName evidence="6">THUMP domain-containing protein 1 homolog</fullName>
    </submittedName>
</protein>
<dbReference type="PaxDb" id="121845-A0A1S3DKY7"/>
<evidence type="ECO:0000313" key="5">
    <source>
        <dbReference type="Proteomes" id="UP000079169"/>
    </source>
</evidence>
<dbReference type="FunFam" id="3.30.2300.10:FF:000001">
    <property type="entry name" value="THUMP domain-containing protein 1"/>
    <property type="match status" value="1"/>
</dbReference>
<feature type="compositionally biased region" description="Basic residues" evidence="3">
    <location>
        <begin position="10"/>
        <end position="20"/>
    </location>
</feature>
<dbReference type="PANTHER" id="PTHR13452:SF10">
    <property type="entry name" value="THUMP DOMAIN-CONTAINING PROTEIN 1"/>
    <property type="match status" value="1"/>
</dbReference>